<feature type="region of interest" description="Disordered" evidence="2">
    <location>
        <begin position="1"/>
        <end position="41"/>
    </location>
</feature>
<reference evidence="4" key="1">
    <citation type="submission" date="2020-05" db="EMBL/GenBank/DDBJ databases">
        <title>WGS assembly of Panicum virgatum.</title>
        <authorList>
            <person name="Lovell J.T."/>
            <person name="Jenkins J."/>
            <person name="Shu S."/>
            <person name="Juenger T.E."/>
            <person name="Schmutz J."/>
        </authorList>
    </citation>
    <scope>NUCLEOTIDE SEQUENCE</scope>
    <source>
        <strain evidence="4">AP13</strain>
    </source>
</reference>
<comment type="caution">
    <text evidence="4">The sequence shown here is derived from an EMBL/GenBank/DDBJ whole genome shotgun (WGS) entry which is preliminary data.</text>
</comment>
<feature type="domain" description="No apical meristem-associated C-terminal" evidence="3">
    <location>
        <begin position="144"/>
        <end position="340"/>
    </location>
</feature>
<evidence type="ECO:0000256" key="1">
    <source>
        <dbReference type="SAM" id="Coils"/>
    </source>
</evidence>
<dbReference type="Proteomes" id="UP000823388">
    <property type="component" value="Chromosome 5N"/>
</dbReference>
<feature type="coiled-coil region" evidence="1">
    <location>
        <begin position="261"/>
        <end position="312"/>
    </location>
</feature>
<dbReference type="OrthoDB" id="691997at2759"/>
<accession>A0A8T0S6L0</accession>
<protein>
    <recommendedName>
        <fullName evidence="3">No apical meristem-associated C-terminal domain-containing protein</fullName>
    </recommendedName>
</protein>
<dbReference type="EMBL" id="CM029046">
    <property type="protein sequence ID" value="KAG2592835.1"/>
    <property type="molecule type" value="Genomic_DNA"/>
</dbReference>
<gene>
    <name evidence="4" type="ORF">PVAP13_5NG583850</name>
</gene>
<dbReference type="Pfam" id="PF14303">
    <property type="entry name" value="NAM-associated"/>
    <property type="match status" value="1"/>
</dbReference>
<dbReference type="PANTHER" id="PTHR45125">
    <property type="entry name" value="F21J9.4-RELATED"/>
    <property type="match status" value="1"/>
</dbReference>
<sequence>MVEGNDDLSFDDFSSPPEEQESPVINSTPSARPNQKRSKNFSEQEDQLLVSAWLNISTDPIQGTNQTKGSFWTRVYDYYHSNKEFTSDRSQSSLLHRWKGILVNVNKFCGCVTRIEGRNQSGVTIQDKLVQTLALFKAEDKENKSFQFLHCWNILRNQPKWHEKRKQMASQNQLGNKKQKATMDSSPRTSTPINVERSHNTVTDNTPPENDQRKRPMGKKKAKEALRRGGGEACVEALDHLWAKKRESDAEKEQKKEERYNQSYALDRERLELEKRRVQAEEARAANEAKNLEIKERELEHKENELQHKRMLDEERIMAMEIASLPTLQQQFYKSQQNKIIARHV</sequence>
<dbReference type="PANTHER" id="PTHR45125:SF51">
    <property type="entry name" value="F21J9.4-RELATED"/>
    <property type="match status" value="1"/>
</dbReference>
<evidence type="ECO:0000313" key="5">
    <source>
        <dbReference type="Proteomes" id="UP000823388"/>
    </source>
</evidence>
<feature type="compositionally biased region" description="Polar residues" evidence="2">
    <location>
        <begin position="23"/>
        <end position="33"/>
    </location>
</feature>
<feature type="compositionally biased region" description="Acidic residues" evidence="2">
    <location>
        <begin position="1"/>
        <end position="10"/>
    </location>
</feature>
<evidence type="ECO:0000313" key="4">
    <source>
        <dbReference type="EMBL" id="KAG2592835.1"/>
    </source>
</evidence>
<proteinExistence type="predicted"/>
<organism evidence="4 5">
    <name type="scientific">Panicum virgatum</name>
    <name type="common">Blackwell switchgrass</name>
    <dbReference type="NCBI Taxonomy" id="38727"/>
    <lineage>
        <taxon>Eukaryota</taxon>
        <taxon>Viridiplantae</taxon>
        <taxon>Streptophyta</taxon>
        <taxon>Embryophyta</taxon>
        <taxon>Tracheophyta</taxon>
        <taxon>Spermatophyta</taxon>
        <taxon>Magnoliopsida</taxon>
        <taxon>Liliopsida</taxon>
        <taxon>Poales</taxon>
        <taxon>Poaceae</taxon>
        <taxon>PACMAD clade</taxon>
        <taxon>Panicoideae</taxon>
        <taxon>Panicodae</taxon>
        <taxon>Paniceae</taxon>
        <taxon>Panicinae</taxon>
        <taxon>Panicum</taxon>
        <taxon>Panicum sect. Hiantes</taxon>
    </lineage>
</organism>
<dbReference type="AlphaFoldDB" id="A0A8T0S6L0"/>
<feature type="compositionally biased region" description="Polar residues" evidence="2">
    <location>
        <begin position="200"/>
        <end position="209"/>
    </location>
</feature>
<keyword evidence="5" id="KW-1185">Reference proteome</keyword>
<evidence type="ECO:0000256" key="2">
    <source>
        <dbReference type="SAM" id="MobiDB-lite"/>
    </source>
</evidence>
<dbReference type="InterPro" id="IPR029466">
    <property type="entry name" value="NAM-associated_C"/>
</dbReference>
<keyword evidence="1" id="KW-0175">Coiled coil</keyword>
<evidence type="ECO:0000259" key="3">
    <source>
        <dbReference type="Pfam" id="PF14303"/>
    </source>
</evidence>
<name>A0A8T0S6L0_PANVG</name>
<feature type="compositionally biased region" description="Polar residues" evidence="2">
    <location>
        <begin position="168"/>
        <end position="193"/>
    </location>
</feature>
<feature type="region of interest" description="Disordered" evidence="2">
    <location>
        <begin position="162"/>
        <end position="230"/>
    </location>
</feature>